<dbReference type="Pfam" id="PF08799">
    <property type="entry name" value="PRP4"/>
    <property type="match status" value="1"/>
</dbReference>
<accession>A0A2U9BXM9</accession>
<evidence type="ECO:0000313" key="10">
    <source>
        <dbReference type="EMBL" id="AWP08603.1"/>
    </source>
</evidence>
<keyword evidence="6" id="KW-0508">mRNA splicing</keyword>
<evidence type="ECO:0000256" key="6">
    <source>
        <dbReference type="ARBA" id="ARBA00023187"/>
    </source>
</evidence>
<dbReference type="FunFam" id="1.20.940.10:FF:000002">
    <property type="entry name" value="Pre-mRNA processing factor 18"/>
    <property type="match status" value="1"/>
</dbReference>
<dbReference type="PANTHER" id="PTHR13007:SF19">
    <property type="entry name" value="PRE-MRNA-SPLICING FACTOR 18"/>
    <property type="match status" value="1"/>
</dbReference>
<dbReference type="Proteomes" id="UP000246464">
    <property type="component" value="Chromosome 10"/>
</dbReference>
<dbReference type="FunFam" id="4.10.280.110:FF:000001">
    <property type="entry name" value="pre-mRNA-splicing factor 18 isoform X2"/>
    <property type="match status" value="1"/>
</dbReference>
<dbReference type="Pfam" id="PF02840">
    <property type="entry name" value="Prp18"/>
    <property type="match status" value="1"/>
</dbReference>
<proteinExistence type="inferred from homology"/>
<dbReference type="SUPFAM" id="SSF51905">
    <property type="entry name" value="FAD/NAD(P)-binding domain"/>
    <property type="match status" value="1"/>
</dbReference>
<evidence type="ECO:0000256" key="7">
    <source>
        <dbReference type="ARBA" id="ARBA00023242"/>
    </source>
</evidence>
<dbReference type="SMART" id="SM00500">
    <property type="entry name" value="SFM"/>
    <property type="match status" value="1"/>
</dbReference>
<dbReference type="InterPro" id="IPR036188">
    <property type="entry name" value="FAD/NAD-bd_sf"/>
</dbReference>
<reference evidence="10 11" key="1">
    <citation type="submission" date="2017-12" db="EMBL/GenBank/DDBJ databases">
        <title>Integrating genomic resources of turbot (Scophthalmus maximus) in depth evaluation of genetic and physical mapping variation across individuals.</title>
        <authorList>
            <person name="Martinez P."/>
        </authorList>
    </citation>
    <scope>NUCLEOTIDE SEQUENCE [LARGE SCALE GENOMIC DNA]</scope>
</reference>
<protein>
    <recommendedName>
        <fullName evidence="3">Pre-mRNA-splicing factor 18</fullName>
    </recommendedName>
    <alternativeName>
        <fullName evidence="8">PRP18 homolog</fullName>
    </alternativeName>
</protein>
<evidence type="ECO:0000256" key="4">
    <source>
        <dbReference type="ARBA" id="ARBA00022664"/>
    </source>
</evidence>
<evidence type="ECO:0000256" key="3">
    <source>
        <dbReference type="ARBA" id="ARBA00018242"/>
    </source>
</evidence>
<gene>
    <name evidence="10" type="ORF">SMAX5B_009794</name>
</gene>
<dbReference type="GO" id="GO:0016607">
    <property type="term" value="C:nuclear speck"/>
    <property type="evidence" value="ECO:0007669"/>
    <property type="project" value="UniProtKB-SubCell"/>
</dbReference>
<sequence>MDILKAEIARKRKVIEENNLVDDSKKFFKRSDLAQKEQEEYFRRCGYKIDKKEENEPSTSANPVLGMEPSEEKLPMTLSRQEVIRRLRERGEPVRLFAESDYDAFQRLRKIEILTPEVNKGLRNDLKAAMDKIDQQYLNEIVGGTEPGEVDTQHDLKVHEENTTIEELEALGITLGTGDDVGDQEVIDRFLKFLLGVWAKDLNSREDHVKRSVQGKLASATHSQTESYLKPLFRKLRKKSLPADIKESITDIIKFMLEREYVKANDAYLQMAIGNAPWPIGVTMVGIHARTGREKIFSKHVAHVLNDETQRKYIQGLKRLMTICQKHFTTVPSKCAERAGERAEEKYRALALDTALSTLVAVAVYVLVKVSLDGVRQWRARISVLVVGSGPVGLTAALVAVRSGKVLKLTVLDERHRSALLCRPQQIALDARSVEFLLGLGVDFDNMEGCWHNEHFFTRIGVFQEHLLSILEQKKREVDVTVQLGTKFTEDYLRRIPQNDWPSVIVVADGSCGDSCSVLGISSDYTVESCHAYGANATIERLDQRQVPTSEIRAHSLYFDLSAYGVEALREHRSPTTKPGFHLKIYGTLRNRYMALVCPTSDTKMVRFLRHTANSSIMKNIFHQSFNAYKTDIEPRLSDVTHHHMQCSRRLFEIQLSHRRISAAYIEGDNVAVTVEGEAARVLNFDTGCGVNLGMRGLESMGSFIYRTATAVDQNDILEALSAKMQHSRHVAEIFKQTGLAESMYD</sequence>
<dbReference type="InterPro" id="IPR014906">
    <property type="entry name" value="PRP4-like"/>
</dbReference>
<dbReference type="GO" id="GO:0046540">
    <property type="term" value="C:U4/U6 x U5 tri-snRNP complex"/>
    <property type="evidence" value="ECO:0007669"/>
    <property type="project" value="TreeGrafter"/>
</dbReference>
<dbReference type="AlphaFoldDB" id="A0A2U9BXM9"/>
<dbReference type="SUPFAM" id="SSF158230">
    <property type="entry name" value="PRP4-like"/>
    <property type="match status" value="1"/>
</dbReference>
<keyword evidence="11" id="KW-1185">Reference proteome</keyword>
<dbReference type="InterPro" id="IPR036285">
    <property type="entry name" value="PRP4-like_sf"/>
</dbReference>
<dbReference type="GO" id="GO:0005682">
    <property type="term" value="C:U5 snRNP"/>
    <property type="evidence" value="ECO:0007669"/>
    <property type="project" value="TreeGrafter"/>
</dbReference>
<keyword evidence="4" id="KW-0507">mRNA processing</keyword>
<name>A0A2U9BXM9_SCOMX</name>
<dbReference type="Gene3D" id="3.50.50.60">
    <property type="entry name" value="FAD/NAD(P)-binding domain"/>
    <property type="match status" value="1"/>
</dbReference>
<dbReference type="SUPFAM" id="SSF47938">
    <property type="entry name" value="Functional domain of the splicing factor Prp18"/>
    <property type="match status" value="1"/>
</dbReference>
<dbReference type="EMBL" id="CP026252">
    <property type="protein sequence ID" value="AWP08603.1"/>
    <property type="molecule type" value="Genomic_DNA"/>
</dbReference>
<dbReference type="Gene3D" id="4.10.280.110">
    <property type="entry name" value="Pre-mRNA processing factor 4 domain"/>
    <property type="match status" value="1"/>
</dbReference>
<dbReference type="Gene3D" id="1.20.940.10">
    <property type="entry name" value="Functional domain of the splicing factor Prp18"/>
    <property type="match status" value="1"/>
</dbReference>
<evidence type="ECO:0000256" key="8">
    <source>
        <dbReference type="ARBA" id="ARBA00031388"/>
    </source>
</evidence>
<evidence type="ECO:0000256" key="2">
    <source>
        <dbReference type="ARBA" id="ARBA00008137"/>
    </source>
</evidence>
<evidence type="ECO:0000256" key="5">
    <source>
        <dbReference type="ARBA" id="ARBA00022728"/>
    </source>
</evidence>
<dbReference type="InterPro" id="IPR039979">
    <property type="entry name" value="PRPF18"/>
</dbReference>
<comment type="similarity">
    <text evidence="2">Belongs to the PRP18 family.</text>
</comment>
<feature type="domain" description="Pre-mRNA processing factor 4 (PRP4)-like" evidence="9">
    <location>
        <begin position="78"/>
        <end position="128"/>
    </location>
</feature>
<evidence type="ECO:0000259" key="9">
    <source>
        <dbReference type="SMART" id="SM00500"/>
    </source>
</evidence>
<comment type="subcellular location">
    <subcellularLocation>
        <location evidence="1">Nucleus speckle</location>
    </subcellularLocation>
</comment>
<dbReference type="InterPro" id="IPR004098">
    <property type="entry name" value="Prp18"/>
</dbReference>
<dbReference type="GO" id="GO:0071021">
    <property type="term" value="C:U2-type post-spliceosomal complex"/>
    <property type="evidence" value="ECO:0007669"/>
    <property type="project" value="TreeGrafter"/>
</dbReference>
<dbReference type="GO" id="GO:0000350">
    <property type="term" value="P:generation of catalytic spliceosome for second transesterification step"/>
    <property type="evidence" value="ECO:0007669"/>
    <property type="project" value="TreeGrafter"/>
</dbReference>
<dbReference type="PANTHER" id="PTHR13007">
    <property type="entry name" value="PRE-MRNA SPLICING FACTOR-RELATED"/>
    <property type="match status" value="1"/>
</dbReference>
<keyword evidence="5" id="KW-0747">Spliceosome</keyword>
<dbReference type="PRINTS" id="PR00469">
    <property type="entry name" value="PNDRDTASEII"/>
</dbReference>
<evidence type="ECO:0000313" key="11">
    <source>
        <dbReference type="Proteomes" id="UP000246464"/>
    </source>
</evidence>
<keyword evidence="7" id="KW-0539">Nucleus</keyword>
<organism evidence="10 11">
    <name type="scientific">Scophthalmus maximus</name>
    <name type="common">Turbot</name>
    <name type="synonym">Psetta maxima</name>
    <dbReference type="NCBI Taxonomy" id="52904"/>
    <lineage>
        <taxon>Eukaryota</taxon>
        <taxon>Metazoa</taxon>
        <taxon>Chordata</taxon>
        <taxon>Craniata</taxon>
        <taxon>Vertebrata</taxon>
        <taxon>Euteleostomi</taxon>
        <taxon>Actinopterygii</taxon>
        <taxon>Neopterygii</taxon>
        <taxon>Teleostei</taxon>
        <taxon>Neoteleostei</taxon>
        <taxon>Acanthomorphata</taxon>
        <taxon>Carangaria</taxon>
        <taxon>Pleuronectiformes</taxon>
        <taxon>Pleuronectoidei</taxon>
        <taxon>Scophthalmidae</taxon>
        <taxon>Scophthalmus</taxon>
    </lineage>
</organism>
<evidence type="ECO:0000256" key="1">
    <source>
        <dbReference type="ARBA" id="ARBA00004324"/>
    </source>
</evidence>